<protein>
    <submittedName>
        <fullName evidence="2">Uncharacterized protein</fullName>
    </submittedName>
</protein>
<evidence type="ECO:0000313" key="2">
    <source>
        <dbReference type="EMBL" id="CAG7593348.1"/>
    </source>
</evidence>
<proteinExistence type="predicted"/>
<name>A0A8S4BWF5_9ACAR</name>
<keyword evidence="1" id="KW-0472">Membrane</keyword>
<sequence length="48" mass="5212">MFNATFDSSSLNGKNDFVIESSGTQTYVSSAVLMMLLLVLLLQGLQAR</sequence>
<evidence type="ECO:0000313" key="3">
    <source>
        <dbReference type="Proteomes" id="UP000837675"/>
    </source>
</evidence>
<keyword evidence="1" id="KW-1133">Transmembrane helix</keyword>
<comment type="caution">
    <text evidence="2">The sequence shown here is derived from an EMBL/GenBank/DDBJ whole genome shotgun (WGS) entry which is preliminary data.</text>
</comment>
<reference evidence="2" key="1">
    <citation type="submission" date="2021-06" db="EMBL/GenBank/DDBJ databases">
        <authorList>
            <person name="Nardi T."/>
            <person name="Nardi T."/>
        </authorList>
    </citation>
    <scope>NUCLEOTIDE SEQUENCE</scope>
</reference>
<evidence type="ECO:0000256" key="1">
    <source>
        <dbReference type="SAM" id="Phobius"/>
    </source>
</evidence>
<dbReference type="Proteomes" id="UP000837675">
    <property type="component" value="Unassembled WGS sequence"/>
</dbReference>
<organism evidence="2 3">
    <name type="scientific">Hyalomma marginatum</name>
    <dbReference type="NCBI Taxonomy" id="34627"/>
    <lineage>
        <taxon>Eukaryota</taxon>
        <taxon>Metazoa</taxon>
        <taxon>Ecdysozoa</taxon>
        <taxon>Arthropoda</taxon>
        <taxon>Chelicerata</taxon>
        <taxon>Arachnida</taxon>
        <taxon>Acari</taxon>
        <taxon>Parasitiformes</taxon>
        <taxon>Ixodida</taxon>
        <taxon>Ixodoidea</taxon>
        <taxon>Ixodidae</taxon>
        <taxon>Hyalomminae</taxon>
        <taxon>Hyalomma</taxon>
    </lineage>
</organism>
<accession>A0A8S4BWF5</accession>
<dbReference type="EMBL" id="CAJVAF010000296">
    <property type="protein sequence ID" value="CAG7593348.1"/>
    <property type="molecule type" value="Genomic_DNA"/>
</dbReference>
<keyword evidence="1" id="KW-0812">Transmembrane</keyword>
<gene>
    <name evidence="2" type="ORF">MHYMCMPASI_00681</name>
</gene>
<dbReference type="AlphaFoldDB" id="A0A8S4BWF5"/>
<keyword evidence="3" id="KW-1185">Reference proteome</keyword>
<feature type="transmembrane region" description="Helical" evidence="1">
    <location>
        <begin position="27"/>
        <end position="45"/>
    </location>
</feature>